<accession>A0A6A6URT4</accession>
<proteinExistence type="predicted"/>
<dbReference type="OrthoDB" id="5332384at2759"/>
<keyword evidence="1" id="KW-0732">Signal</keyword>
<dbReference type="Proteomes" id="UP000799302">
    <property type="component" value="Unassembled WGS sequence"/>
</dbReference>
<name>A0A6A6URT4_9PEZI</name>
<protein>
    <submittedName>
        <fullName evidence="2">Uncharacterized protein</fullName>
    </submittedName>
</protein>
<evidence type="ECO:0000256" key="1">
    <source>
        <dbReference type="SAM" id="SignalP"/>
    </source>
</evidence>
<sequence length="177" mass="18731">MIRTLAIAAASFAFSAYAQCQAASNFQMTFYAWPDNDPPSADTAMNCGGRNNVAGGTGTFDDPLTMAAEKGRFTNCQVVYAPYLKKYLRLEDTCAACTGDWVDVWTGPNNGDAGAGLSECELSLTGGDKADHPLVINPPNNLEVNSADLFSSGQCNTQHTFPTNVLANASSSILRGE</sequence>
<feature type="chain" id="PRO_5025448112" evidence="1">
    <location>
        <begin position="23"/>
        <end position="177"/>
    </location>
</feature>
<evidence type="ECO:0000313" key="3">
    <source>
        <dbReference type="Proteomes" id="UP000799302"/>
    </source>
</evidence>
<dbReference type="EMBL" id="MU004230">
    <property type="protein sequence ID" value="KAF2674466.1"/>
    <property type="molecule type" value="Genomic_DNA"/>
</dbReference>
<organism evidence="2 3">
    <name type="scientific">Microthyrium microscopicum</name>
    <dbReference type="NCBI Taxonomy" id="703497"/>
    <lineage>
        <taxon>Eukaryota</taxon>
        <taxon>Fungi</taxon>
        <taxon>Dikarya</taxon>
        <taxon>Ascomycota</taxon>
        <taxon>Pezizomycotina</taxon>
        <taxon>Dothideomycetes</taxon>
        <taxon>Dothideomycetes incertae sedis</taxon>
        <taxon>Microthyriales</taxon>
        <taxon>Microthyriaceae</taxon>
        <taxon>Microthyrium</taxon>
    </lineage>
</organism>
<reference evidence="2" key="1">
    <citation type="journal article" date="2020" name="Stud. Mycol.">
        <title>101 Dothideomycetes genomes: a test case for predicting lifestyles and emergence of pathogens.</title>
        <authorList>
            <person name="Haridas S."/>
            <person name="Albert R."/>
            <person name="Binder M."/>
            <person name="Bloem J."/>
            <person name="Labutti K."/>
            <person name="Salamov A."/>
            <person name="Andreopoulos B."/>
            <person name="Baker S."/>
            <person name="Barry K."/>
            <person name="Bills G."/>
            <person name="Bluhm B."/>
            <person name="Cannon C."/>
            <person name="Castanera R."/>
            <person name="Culley D."/>
            <person name="Daum C."/>
            <person name="Ezra D."/>
            <person name="Gonzalez J."/>
            <person name="Henrissat B."/>
            <person name="Kuo A."/>
            <person name="Liang C."/>
            <person name="Lipzen A."/>
            <person name="Lutzoni F."/>
            <person name="Magnuson J."/>
            <person name="Mondo S."/>
            <person name="Nolan M."/>
            <person name="Ohm R."/>
            <person name="Pangilinan J."/>
            <person name="Park H.-J."/>
            <person name="Ramirez L."/>
            <person name="Alfaro M."/>
            <person name="Sun H."/>
            <person name="Tritt A."/>
            <person name="Yoshinaga Y."/>
            <person name="Zwiers L.-H."/>
            <person name="Turgeon B."/>
            <person name="Goodwin S."/>
            <person name="Spatafora J."/>
            <person name="Crous P."/>
            <person name="Grigoriev I."/>
        </authorList>
    </citation>
    <scope>NUCLEOTIDE SEQUENCE</scope>
    <source>
        <strain evidence="2">CBS 115976</strain>
    </source>
</reference>
<dbReference type="AlphaFoldDB" id="A0A6A6URT4"/>
<evidence type="ECO:0000313" key="2">
    <source>
        <dbReference type="EMBL" id="KAF2674466.1"/>
    </source>
</evidence>
<gene>
    <name evidence="2" type="ORF">BT63DRAFT_10801</name>
</gene>
<feature type="signal peptide" evidence="1">
    <location>
        <begin position="1"/>
        <end position="22"/>
    </location>
</feature>
<keyword evidence="3" id="KW-1185">Reference proteome</keyword>